<evidence type="ECO:0000259" key="1">
    <source>
        <dbReference type="Pfam" id="PF09820"/>
    </source>
</evidence>
<dbReference type="Pfam" id="PF09820">
    <property type="entry name" value="AAA-ATPase_like"/>
    <property type="match status" value="1"/>
</dbReference>
<comment type="caution">
    <text evidence="2">The sequence shown here is derived from an EMBL/GenBank/DDBJ whole genome shotgun (WGS) entry which is preliminary data.</text>
</comment>
<evidence type="ECO:0000313" key="3">
    <source>
        <dbReference type="Proteomes" id="UP000253805"/>
    </source>
</evidence>
<dbReference type="RefSeq" id="WP_022739222.1">
    <property type="nucleotide sequence ID" value="NZ_PPUT01000012.1"/>
</dbReference>
<dbReference type="InterPro" id="IPR012547">
    <property type="entry name" value="PDDEXK_9"/>
</dbReference>
<sequence length="585" mass="64024">MAEAAGVFEDGVFRKGDVRLSDRAGNKILPIGNDRFASVAETSVFIDKTMLIADVLDKGPAVTLFCRPRRFGKSLNLSMLQRFFEIPVGVDEGKSYADLFEGLAIWDARDGHYRAHQGAYPVVRFTLNNLKSVSYPDFISWFSDAVAEECNRHDYLLESDRLSEFDKDAFGQLASGRAEIGQLGRSLLRLTILLQQHYGQSVVVLIDEYDAPVMAAHESGCYDEVVSFLKRWLTGALKSNDALAFAVLTGVQRISKESIFSDLNNLQVDTPLNVASDERFGFTQAEVEALAEYVGSASSVSQAREWYDGYRFGDVDVYNPWSVLNYFGNGCAPDVYWGNTSSNSVLGGLVSGADDKMLKRLYALAEPDGAVRAPLDTRVVFSDLAVAPQAVWSMLYLAGYLTTDDTALPGDVDRLRPLRIPNREVAKLYASEITGRFAQVAGGRDALDDLHRALVSGDAVAFAEELESVLLNCASFHDLVSENSYHMLMMGLLFNVPGYSAPVSNREAGRGRFDVQLTPADPARNPLITFELKHAEQPTDLELAARQALAQIDERAYDAAAEAAGSIRYGIAFAGKSAAVACEVV</sequence>
<dbReference type="GeneID" id="62677021"/>
<proteinExistence type="predicted"/>
<evidence type="ECO:0000313" key="2">
    <source>
        <dbReference type="EMBL" id="RDC44771.1"/>
    </source>
</evidence>
<dbReference type="InterPro" id="IPR018631">
    <property type="entry name" value="AAA-ATPase-like_dom"/>
</dbReference>
<dbReference type="PANTHER" id="PTHR34825">
    <property type="entry name" value="CONSERVED PROTEIN, WITH A WEAK D-GALACTARATE DEHYDRATASE/ALTRONATE HYDROLASE DOMAIN"/>
    <property type="match status" value="1"/>
</dbReference>
<dbReference type="PANTHER" id="PTHR34825:SF1">
    <property type="entry name" value="AAA-ATPASE-LIKE DOMAIN-CONTAINING PROTEIN"/>
    <property type="match status" value="1"/>
</dbReference>
<dbReference type="Proteomes" id="UP000253805">
    <property type="component" value="Unassembled WGS sequence"/>
</dbReference>
<name>A0A369P1L3_9ACTN</name>
<reference evidence="2 3" key="1">
    <citation type="journal article" date="2018" name="Elife">
        <title>Discovery and characterization of a prevalent human gut bacterial enzyme sufficient for the inactivation of a family of plant toxins.</title>
        <authorList>
            <person name="Koppel N."/>
            <person name="Bisanz J.E."/>
            <person name="Pandelia M.E."/>
            <person name="Turnbaugh P.J."/>
            <person name="Balskus E.P."/>
        </authorList>
    </citation>
    <scope>NUCLEOTIDE SEQUENCE [LARGE SCALE GENOMIC DNA]</scope>
    <source>
        <strain evidence="2 3">OB21 GAM 11</strain>
    </source>
</reference>
<gene>
    <name evidence="2" type="ORF">C1850_05960</name>
</gene>
<organism evidence="2 3">
    <name type="scientific">Adlercreutzia equolifaciens subsp. celatus</name>
    <dbReference type="NCBI Taxonomy" id="394340"/>
    <lineage>
        <taxon>Bacteria</taxon>
        <taxon>Bacillati</taxon>
        <taxon>Actinomycetota</taxon>
        <taxon>Coriobacteriia</taxon>
        <taxon>Eggerthellales</taxon>
        <taxon>Eggerthellaceae</taxon>
        <taxon>Adlercreutzia</taxon>
    </lineage>
</organism>
<feature type="domain" description="AAA-ATPase-like" evidence="1">
    <location>
        <begin position="30"/>
        <end position="260"/>
    </location>
</feature>
<dbReference type="EMBL" id="PPUT01000012">
    <property type="protein sequence ID" value="RDC44771.1"/>
    <property type="molecule type" value="Genomic_DNA"/>
</dbReference>
<protein>
    <recommendedName>
        <fullName evidence="1">AAA-ATPase-like domain-containing protein</fullName>
    </recommendedName>
</protein>
<dbReference type="Pfam" id="PF08011">
    <property type="entry name" value="PDDEXK_9"/>
    <property type="match status" value="1"/>
</dbReference>
<dbReference type="AlphaFoldDB" id="A0A369P1L3"/>
<accession>A0A369P1L3</accession>